<keyword evidence="7" id="KW-0802">TPR repeat</keyword>
<dbReference type="InterPro" id="IPR016543">
    <property type="entry name" value="Fis1"/>
</dbReference>
<dbReference type="GO" id="GO:0005741">
    <property type="term" value="C:mitochondrial outer membrane"/>
    <property type="evidence" value="ECO:0007669"/>
    <property type="project" value="UniProtKB-SubCell"/>
</dbReference>
<keyword evidence="10 12" id="KW-0472">Membrane</keyword>
<dbReference type="EMBL" id="CP119878">
    <property type="protein sequence ID" value="WFD34773.1"/>
    <property type="molecule type" value="Genomic_DNA"/>
</dbReference>
<comment type="domain">
    <text evidence="12">The C-terminus is required for mitochondrial localization, while the N-terminus is necessary for mitochondrial fission.</text>
</comment>
<name>A0AAF0EQ34_9BASI</name>
<dbReference type="Pfam" id="PF14852">
    <property type="entry name" value="Fis1_TPR_N"/>
    <property type="match status" value="1"/>
</dbReference>
<evidence type="ECO:0000256" key="4">
    <source>
        <dbReference type="ARBA" id="ARBA00022692"/>
    </source>
</evidence>
<evidence type="ECO:0000256" key="11">
    <source>
        <dbReference type="ARBA" id="ARBA00025016"/>
    </source>
</evidence>
<dbReference type="PANTHER" id="PTHR13247">
    <property type="entry name" value="TETRATRICOPEPTIDE REPEAT PROTEIN 11 TPR REPEAT PROTEIN 11"/>
    <property type="match status" value="1"/>
</dbReference>
<dbReference type="GO" id="GO:0005778">
    <property type="term" value="C:peroxisomal membrane"/>
    <property type="evidence" value="ECO:0007669"/>
    <property type="project" value="TreeGrafter"/>
</dbReference>
<comment type="subcellular location">
    <subcellularLocation>
        <location evidence="1">Mitochondrion outer membrane</location>
        <topology evidence="1">Single-pass membrane protein</topology>
    </subcellularLocation>
</comment>
<dbReference type="GO" id="GO:0000266">
    <property type="term" value="P:mitochondrial fission"/>
    <property type="evidence" value="ECO:0007669"/>
    <property type="project" value="UniProtKB-UniRule"/>
</dbReference>
<keyword evidence="15" id="KW-1185">Reference proteome</keyword>
<evidence type="ECO:0000256" key="10">
    <source>
        <dbReference type="ARBA" id="ARBA00023136"/>
    </source>
</evidence>
<keyword evidence="6 12" id="KW-1000">Mitochondrion outer membrane</keyword>
<keyword evidence="9 12" id="KW-0496">Mitochondrion</keyword>
<dbReference type="InterPro" id="IPR033745">
    <property type="entry name" value="Fis1_cytosol"/>
</dbReference>
<dbReference type="InterPro" id="IPR028058">
    <property type="entry name" value="Fis1_TPR_N"/>
</dbReference>
<dbReference type="GO" id="GO:0000422">
    <property type="term" value="P:autophagy of mitochondrion"/>
    <property type="evidence" value="ECO:0007669"/>
    <property type="project" value="TreeGrafter"/>
</dbReference>
<dbReference type="PANTHER" id="PTHR13247:SF0">
    <property type="entry name" value="MITOCHONDRIAL FISSION 1 PROTEIN"/>
    <property type="match status" value="1"/>
</dbReference>
<dbReference type="SUPFAM" id="SSF48452">
    <property type="entry name" value="TPR-like"/>
    <property type="match status" value="1"/>
</dbReference>
<evidence type="ECO:0000256" key="12">
    <source>
        <dbReference type="PIRNR" id="PIRNR008835"/>
    </source>
</evidence>
<dbReference type="Proteomes" id="UP001219933">
    <property type="component" value="Chromosome 2"/>
</dbReference>
<gene>
    <name evidence="14" type="primary">FIS1</name>
    <name evidence="14" type="ORF">MCUN1_001617</name>
</gene>
<evidence type="ECO:0000256" key="7">
    <source>
        <dbReference type="ARBA" id="ARBA00022803"/>
    </source>
</evidence>
<sequence length="151" mass="16900">MSLPYVVDAQTSLAPEELAVLREQYDTEAAAGHITTQTKFNYAWALVKSTSRQQMLHGVALLTEIYRTDPPRRRECLYYLSLGHYKLSNYDEAKRFNSLLLEREPQNLQAQSLNALIEKGVAKEGYIGMALLGGAATVAAVALSALLRRRR</sequence>
<keyword evidence="4 13" id="KW-0812">Transmembrane</keyword>
<dbReference type="GO" id="GO:0016559">
    <property type="term" value="P:peroxisome fission"/>
    <property type="evidence" value="ECO:0007669"/>
    <property type="project" value="TreeGrafter"/>
</dbReference>
<evidence type="ECO:0000313" key="15">
    <source>
        <dbReference type="Proteomes" id="UP001219933"/>
    </source>
</evidence>
<evidence type="ECO:0000256" key="9">
    <source>
        <dbReference type="ARBA" id="ARBA00023128"/>
    </source>
</evidence>
<reference evidence="14" key="1">
    <citation type="submission" date="2023-03" db="EMBL/GenBank/DDBJ databases">
        <title>Mating type loci evolution in Malassezia.</title>
        <authorList>
            <person name="Coelho M.A."/>
        </authorList>
    </citation>
    <scope>NUCLEOTIDE SEQUENCE</scope>
    <source>
        <strain evidence="14">CBS 11721</strain>
    </source>
</reference>
<comment type="similarity">
    <text evidence="2 12">Belongs to the FIS1 family.</text>
</comment>
<keyword evidence="8 13" id="KW-1133">Transmembrane helix</keyword>
<dbReference type="FunFam" id="1.25.40.10:FF:000179">
    <property type="entry name" value="Mitochondrial fission 1 protein"/>
    <property type="match status" value="1"/>
</dbReference>
<evidence type="ECO:0000256" key="5">
    <source>
        <dbReference type="ARBA" id="ARBA00022737"/>
    </source>
</evidence>
<evidence type="ECO:0000256" key="8">
    <source>
        <dbReference type="ARBA" id="ARBA00022989"/>
    </source>
</evidence>
<dbReference type="AlphaFoldDB" id="A0AAF0EQ34"/>
<accession>A0AAF0EQ34</accession>
<dbReference type="InterPro" id="IPR011990">
    <property type="entry name" value="TPR-like_helical_dom_sf"/>
</dbReference>
<evidence type="ECO:0000313" key="14">
    <source>
        <dbReference type="EMBL" id="WFD34773.1"/>
    </source>
</evidence>
<dbReference type="CDD" id="cd12212">
    <property type="entry name" value="Fis1"/>
    <property type="match status" value="1"/>
</dbReference>
<dbReference type="PIRSF" id="PIRSF008835">
    <property type="entry name" value="TPR_repeat_11_Fis1"/>
    <property type="match status" value="1"/>
</dbReference>
<dbReference type="Pfam" id="PF14853">
    <property type="entry name" value="Fis1_TPR_C"/>
    <property type="match status" value="1"/>
</dbReference>
<evidence type="ECO:0000256" key="13">
    <source>
        <dbReference type="SAM" id="Phobius"/>
    </source>
</evidence>
<evidence type="ECO:0000256" key="1">
    <source>
        <dbReference type="ARBA" id="ARBA00004572"/>
    </source>
</evidence>
<dbReference type="Gene3D" id="1.25.40.10">
    <property type="entry name" value="Tetratricopeptide repeat domain"/>
    <property type="match status" value="1"/>
</dbReference>
<dbReference type="InterPro" id="IPR028061">
    <property type="entry name" value="Fis1_TPR_C"/>
</dbReference>
<evidence type="ECO:0000256" key="2">
    <source>
        <dbReference type="ARBA" id="ARBA00008937"/>
    </source>
</evidence>
<evidence type="ECO:0000256" key="3">
    <source>
        <dbReference type="ARBA" id="ARBA00014314"/>
    </source>
</evidence>
<keyword evidence="5" id="KW-0677">Repeat</keyword>
<protein>
    <recommendedName>
        <fullName evidence="3 12">Mitochondrial fission 1 protein</fullName>
    </recommendedName>
</protein>
<evidence type="ECO:0000256" key="6">
    <source>
        <dbReference type="ARBA" id="ARBA00022787"/>
    </source>
</evidence>
<proteinExistence type="inferred from homology"/>
<comment type="function">
    <text evidence="11">Has a role in mitochondrial fission. Has a role in outer membrane fission but not matrix separation.</text>
</comment>
<organism evidence="14 15">
    <name type="scientific">Malassezia cuniculi</name>
    <dbReference type="NCBI Taxonomy" id="948313"/>
    <lineage>
        <taxon>Eukaryota</taxon>
        <taxon>Fungi</taxon>
        <taxon>Dikarya</taxon>
        <taxon>Basidiomycota</taxon>
        <taxon>Ustilaginomycotina</taxon>
        <taxon>Malasseziomycetes</taxon>
        <taxon>Malasseziales</taxon>
        <taxon>Malasseziaceae</taxon>
        <taxon>Malassezia</taxon>
    </lineage>
</organism>
<feature type="transmembrane region" description="Helical" evidence="13">
    <location>
        <begin position="126"/>
        <end position="147"/>
    </location>
</feature>